<dbReference type="PRINTS" id="PR00367">
    <property type="entry name" value="ETHRSPELEMNT"/>
</dbReference>
<feature type="region of interest" description="Disordered" evidence="6">
    <location>
        <begin position="648"/>
        <end position="728"/>
    </location>
</feature>
<feature type="compositionally biased region" description="Low complexity" evidence="6">
    <location>
        <begin position="88"/>
        <end position="119"/>
    </location>
</feature>
<dbReference type="PROSITE" id="PS51032">
    <property type="entry name" value="AP2_ERF"/>
    <property type="match status" value="1"/>
</dbReference>
<feature type="region of interest" description="Disordered" evidence="6">
    <location>
        <begin position="817"/>
        <end position="854"/>
    </location>
</feature>
<dbReference type="Proteomes" id="UP000001058">
    <property type="component" value="Unassembled WGS sequence"/>
</dbReference>
<dbReference type="InterPro" id="IPR001471">
    <property type="entry name" value="AP2/ERF_dom"/>
</dbReference>
<dbReference type="GO" id="GO:0003677">
    <property type="term" value="F:DNA binding"/>
    <property type="evidence" value="ECO:0007669"/>
    <property type="project" value="UniProtKB-KW"/>
</dbReference>
<dbReference type="eggNOG" id="ENOG502RYHH">
    <property type="taxonomic scope" value="Eukaryota"/>
</dbReference>
<evidence type="ECO:0000256" key="6">
    <source>
        <dbReference type="SAM" id="MobiDB-lite"/>
    </source>
</evidence>
<feature type="compositionally biased region" description="Gly residues" evidence="6">
    <location>
        <begin position="1129"/>
        <end position="1139"/>
    </location>
</feature>
<dbReference type="RefSeq" id="XP_002951671.1">
    <property type="nucleotide sequence ID" value="XM_002951625.1"/>
</dbReference>
<feature type="region of interest" description="Disordered" evidence="6">
    <location>
        <begin position="514"/>
        <end position="543"/>
    </location>
</feature>
<feature type="region of interest" description="Disordered" evidence="6">
    <location>
        <begin position="158"/>
        <end position="234"/>
    </location>
</feature>
<evidence type="ECO:0000313" key="9">
    <source>
        <dbReference type="Proteomes" id="UP000001058"/>
    </source>
</evidence>
<evidence type="ECO:0000256" key="1">
    <source>
        <dbReference type="ARBA" id="ARBA00004123"/>
    </source>
</evidence>
<dbReference type="PANTHER" id="PTHR31677:SF248">
    <property type="entry name" value="OS04G0669200 PROTEIN"/>
    <property type="match status" value="1"/>
</dbReference>
<dbReference type="Gene3D" id="3.30.730.10">
    <property type="entry name" value="AP2/ERF domain"/>
    <property type="match status" value="1"/>
</dbReference>
<evidence type="ECO:0000256" key="5">
    <source>
        <dbReference type="ARBA" id="ARBA00023242"/>
    </source>
</evidence>
<protein>
    <submittedName>
        <fullName evidence="8">AP2 family transcription factor</fullName>
    </submittedName>
</protein>
<accession>D8TZ59</accession>
<dbReference type="SUPFAM" id="SSF54171">
    <property type="entry name" value="DNA-binding domain"/>
    <property type="match status" value="1"/>
</dbReference>
<feature type="compositionally biased region" description="Low complexity" evidence="6">
    <location>
        <begin position="519"/>
        <end position="541"/>
    </location>
</feature>
<dbReference type="PANTHER" id="PTHR31677">
    <property type="entry name" value="AP2 DOMAIN CLASS TRANSCRIPTION FACTOR"/>
    <property type="match status" value="1"/>
</dbReference>
<keyword evidence="9" id="KW-1185">Reference proteome</keyword>
<feature type="region of interest" description="Disordered" evidence="6">
    <location>
        <begin position="1149"/>
        <end position="1187"/>
    </location>
</feature>
<comment type="subcellular location">
    <subcellularLocation>
        <location evidence="1">Nucleus</location>
    </subcellularLocation>
</comment>
<keyword evidence="4" id="KW-0804">Transcription</keyword>
<feature type="domain" description="AP2/ERF" evidence="7">
    <location>
        <begin position="860"/>
        <end position="917"/>
    </location>
</feature>
<dbReference type="Pfam" id="PF00847">
    <property type="entry name" value="AP2"/>
    <property type="match status" value="1"/>
</dbReference>
<proteinExistence type="predicted"/>
<sequence>MTASIRGGVLTLQLQLSEIHELAGAADGDNAGYAITPMDLTSGQPLGPSLLLSTVSLLAAAAASAAAAAAERAGPLLRESQELPPPLQQQQQQRQQRYHDAGGAASTAAAAAGSGSYSSQRVQRRSDEESPMEPSSGGNQLQLTPVPEDDKALVDTPAAAPLPLPAPQNGGVGQLEGTANGVVQPDDGKGEALRQAARRSGRLGSGGGGGDGDVNSVDSGRDVSGGGGAAHGRSAWDDTAAPAMMSAGNGCGSSGSVAAAAAAAAATALNAYRNGNPAAAAAALAVFRKYQAQQQRQRQDRYLDTRMDELDPDKDLYEHERHPSHAKGPGALARSFDGGGSVRQDNSDGPDTTVFCNSRHSLDLGAHGAPIGRYDAVRTAAGRYVEAPYDDHDDVDTLATRGFVRRRASEVGPEPSSWSWGGLHEGHRVAAVAASAEPLRQQQQMYSQRRLSSTYPYRQPPPQCWSYRPVQYVEPPYEGSDNPYGPADEHYEYDKFLPQPTPSADFLLEGGTRKRPRVASAPAATAAPGGTAAAAAPSPRSGSGGAAALLDLNAMHVGPRSQNGLSERTTEYVVPEGPHAGVARLRLPLPVTQLAAAAGRAGVANASAYMKAAAAAAAAALKSQNRYGPAAAIGAAADEGKLGAAAGRTDGSAAFPSRHGTATGGDMPSGGAQRAEPLVSPSARRTDRSAAAGDGATAAAAAASGHAALHQQARQKFKAAPERERGTDMTRAGAAIAAAAMAAVASAGPGQVAGGGGDDDRDSEMTESIGVAMSSPGSAAAVAVAGGNGDVDGPVDAAARDGGGGACDAAAAATGGAAASSPPAAAAQQPTARGTADAPKGPTPKLKPGPVAARARGAVRYRGVRQRPWGKFAAEIRDPAKGGRLWLGTFDTAEDAARAYDEAARSLRGAGARVNFPLPAECGEEGEEEGAAANRALSDGEVHGEVVQGGGAAAVAGPRGGAGTRGGAASVANGTSGEAAGGATCWRRTSQNRHGTDPWTGFSGLEAIVAAAAAVAEEEEAEARRAAAAAAAAAAAVAESRQPPPQHQEHSPLQGERRLDVPQRGPMSVGAVVAAAAPPQRLEAAWRDRGGEFSPLDLDLDHHGDAEGPGAQEHARQRHHPELQQIESSGGGGSGGGRNGAQRSLWSGEDADAKVDSGEGRGEESGGGPGQEGRVRPVDCPSDGGGRLVVVPRGVGRALGPARVRTDDLLTAAQVLLETGGGGRTAFLPLVARLKREPMEYGQPYAVVRPPTVSLEEEVEVGGHDLAAARMVVAQKMNCPEYSADETHGSGKQQQHPQPCTPREGDAFPETGIDESVVEVMEEEEEPPQRRQRVDLAEEEVEAACGEYVDAPICA</sequence>
<evidence type="ECO:0000256" key="4">
    <source>
        <dbReference type="ARBA" id="ARBA00023163"/>
    </source>
</evidence>
<feature type="compositionally biased region" description="Basic and acidic residues" evidence="6">
    <location>
        <begin position="1047"/>
        <end position="1061"/>
    </location>
</feature>
<dbReference type="KEGG" id="vcn:VOLCADRAFT_127468"/>
<organism evidence="9">
    <name type="scientific">Volvox carteri f. nagariensis</name>
    <dbReference type="NCBI Taxonomy" id="3068"/>
    <lineage>
        <taxon>Eukaryota</taxon>
        <taxon>Viridiplantae</taxon>
        <taxon>Chlorophyta</taxon>
        <taxon>core chlorophytes</taxon>
        <taxon>Chlorophyceae</taxon>
        <taxon>CS clade</taxon>
        <taxon>Chlamydomonadales</taxon>
        <taxon>Volvocaceae</taxon>
        <taxon>Volvox</taxon>
    </lineage>
</organism>
<feature type="region of interest" description="Disordered" evidence="6">
    <location>
        <begin position="1125"/>
        <end position="1144"/>
    </location>
</feature>
<evidence type="ECO:0000256" key="2">
    <source>
        <dbReference type="ARBA" id="ARBA00023015"/>
    </source>
</evidence>
<dbReference type="GeneID" id="9615755"/>
<dbReference type="InterPro" id="IPR036955">
    <property type="entry name" value="AP2/ERF_dom_sf"/>
</dbReference>
<dbReference type="SMART" id="SM00380">
    <property type="entry name" value="AP2"/>
    <property type="match status" value="1"/>
</dbReference>
<evidence type="ECO:0000313" key="8">
    <source>
        <dbReference type="EMBL" id="EFJ47122.1"/>
    </source>
</evidence>
<feature type="compositionally biased region" description="Gly residues" evidence="6">
    <location>
        <begin position="203"/>
        <end position="212"/>
    </location>
</feature>
<dbReference type="FunFam" id="3.30.730.10:FF:000001">
    <property type="entry name" value="Ethylene-responsive transcription factor 2"/>
    <property type="match status" value="1"/>
</dbReference>
<dbReference type="GO" id="GO:0005634">
    <property type="term" value="C:nucleus"/>
    <property type="evidence" value="ECO:0007669"/>
    <property type="project" value="UniProtKB-SubCell"/>
</dbReference>
<feature type="compositionally biased region" description="Low complexity" evidence="6">
    <location>
        <begin position="817"/>
        <end position="840"/>
    </location>
</feature>
<keyword evidence="2" id="KW-0805">Transcription regulation</keyword>
<evidence type="ECO:0000256" key="3">
    <source>
        <dbReference type="ARBA" id="ARBA00023125"/>
    </source>
</evidence>
<feature type="compositionally biased region" description="Basic and acidic residues" evidence="6">
    <location>
        <begin position="719"/>
        <end position="728"/>
    </location>
</feature>
<feature type="compositionally biased region" description="Low complexity" evidence="6">
    <location>
        <begin position="689"/>
        <end position="708"/>
    </location>
</feature>
<feature type="region of interest" description="Disordered" evidence="6">
    <location>
        <begin position="83"/>
        <end position="145"/>
    </location>
</feature>
<reference evidence="8 9" key="1">
    <citation type="journal article" date="2010" name="Science">
        <title>Genomic analysis of organismal complexity in the multicellular green alga Volvox carteri.</title>
        <authorList>
            <person name="Prochnik S.E."/>
            <person name="Umen J."/>
            <person name="Nedelcu A.M."/>
            <person name="Hallmann A."/>
            <person name="Miller S.M."/>
            <person name="Nishii I."/>
            <person name="Ferris P."/>
            <person name="Kuo A."/>
            <person name="Mitros T."/>
            <person name="Fritz-Laylin L.K."/>
            <person name="Hellsten U."/>
            <person name="Chapman J."/>
            <person name="Simakov O."/>
            <person name="Rensing S.A."/>
            <person name="Terry A."/>
            <person name="Pangilinan J."/>
            <person name="Kapitonov V."/>
            <person name="Jurka J."/>
            <person name="Salamov A."/>
            <person name="Shapiro H."/>
            <person name="Schmutz J."/>
            <person name="Grimwood J."/>
            <person name="Lindquist E."/>
            <person name="Lucas S."/>
            <person name="Grigoriev I.V."/>
            <person name="Schmitt R."/>
            <person name="Kirk D."/>
            <person name="Rokhsar D.S."/>
        </authorList>
    </citation>
    <scope>NUCLEOTIDE SEQUENCE [LARGE SCALE GENOMIC DNA]</scope>
    <source>
        <strain evidence="9">f. Nagariensis / Eve</strain>
    </source>
</reference>
<feature type="region of interest" description="Disordered" evidence="6">
    <location>
        <begin position="319"/>
        <end position="349"/>
    </location>
</feature>
<dbReference type="InParanoid" id="D8TZ59"/>
<dbReference type="GO" id="GO:0003700">
    <property type="term" value="F:DNA-binding transcription factor activity"/>
    <property type="evidence" value="ECO:0007669"/>
    <property type="project" value="InterPro"/>
</dbReference>
<feature type="region of interest" description="Disordered" evidence="6">
    <location>
        <begin position="1282"/>
        <end position="1313"/>
    </location>
</feature>
<feature type="region of interest" description="Disordered" evidence="6">
    <location>
        <begin position="1035"/>
        <end position="1063"/>
    </location>
</feature>
<evidence type="ECO:0000259" key="7">
    <source>
        <dbReference type="PROSITE" id="PS51032"/>
    </source>
</evidence>
<feature type="compositionally biased region" description="Basic and acidic residues" evidence="6">
    <location>
        <begin position="1151"/>
        <end position="1164"/>
    </location>
</feature>
<name>D8TZ59_VOLCA</name>
<dbReference type="CDD" id="cd00018">
    <property type="entry name" value="AP2"/>
    <property type="match status" value="1"/>
</dbReference>
<dbReference type="STRING" id="3068.D8TZ59"/>
<feature type="region of interest" description="Disordered" evidence="6">
    <location>
        <begin position="1093"/>
        <end position="1120"/>
    </location>
</feature>
<keyword evidence="3" id="KW-0238">DNA-binding</keyword>
<dbReference type="InterPro" id="IPR016177">
    <property type="entry name" value="DNA-bd_dom_sf"/>
</dbReference>
<gene>
    <name evidence="8" type="ORF">VOLCADRAFT_127468</name>
</gene>
<dbReference type="EMBL" id="GL378346">
    <property type="protein sequence ID" value="EFJ47122.1"/>
    <property type="molecule type" value="Genomic_DNA"/>
</dbReference>
<keyword evidence="5" id="KW-0539">Nucleus</keyword>